<evidence type="ECO:0000256" key="1">
    <source>
        <dbReference type="SAM" id="MobiDB-lite"/>
    </source>
</evidence>
<protein>
    <submittedName>
        <fullName evidence="3">Uncharacterized protein</fullName>
    </submittedName>
</protein>
<evidence type="ECO:0000313" key="3">
    <source>
        <dbReference type="EMBL" id="KAK5539935.1"/>
    </source>
</evidence>
<proteinExistence type="predicted"/>
<feature type="region of interest" description="Disordered" evidence="1">
    <location>
        <begin position="45"/>
        <end position="130"/>
    </location>
</feature>
<dbReference type="Proteomes" id="UP001345827">
    <property type="component" value="Unassembled WGS sequence"/>
</dbReference>
<evidence type="ECO:0000256" key="2">
    <source>
        <dbReference type="SAM" id="Phobius"/>
    </source>
</evidence>
<gene>
    <name evidence="3" type="ORF">LTR25_003640</name>
</gene>
<evidence type="ECO:0000313" key="4">
    <source>
        <dbReference type="Proteomes" id="UP001345827"/>
    </source>
</evidence>
<dbReference type="EMBL" id="JAXLQG010000005">
    <property type="protein sequence ID" value="KAK5539935.1"/>
    <property type="molecule type" value="Genomic_DNA"/>
</dbReference>
<feature type="transmembrane region" description="Helical" evidence="2">
    <location>
        <begin position="481"/>
        <end position="501"/>
    </location>
</feature>
<organism evidence="3 4">
    <name type="scientific">Vermiconidia calcicola</name>
    <dbReference type="NCBI Taxonomy" id="1690605"/>
    <lineage>
        <taxon>Eukaryota</taxon>
        <taxon>Fungi</taxon>
        <taxon>Dikarya</taxon>
        <taxon>Ascomycota</taxon>
        <taxon>Pezizomycotina</taxon>
        <taxon>Dothideomycetes</taxon>
        <taxon>Dothideomycetidae</taxon>
        <taxon>Mycosphaerellales</taxon>
        <taxon>Extremaceae</taxon>
        <taxon>Vermiconidia</taxon>
    </lineage>
</organism>
<sequence length="811" mass="89098">MTDTQDQGSSLDGEGTFTNALAEVNHFDLDYPQIPLDLSLESLLAHSQPSPPSSQIMPASEATSSSLGDSWASLTDVESTNEDDLRSEHTDVGSLLDVHSSDDVHSVREDLDPSEAESTDEEDAGDTSTVDLGCTSVLRSSAQRDAVVDIQHVHATQTSQDEKNIKATGQSPVYLHTTRKPLTQDEAHKVSQRLGGERRSAGYISVMNMTLLEDGLDVNTFDYFKVVLLGKHVEQFRPEIQRKLGDALVSRRVTSDATRTSTSRFHLVPNSFGPGAEPDFADLVAIDKQIDFDCYDTIEEHGKLGSDSTLVLKNSQTHSEVVSKWNGHTHLVANSRWTPPDLAVVCVHLDEKQRMDEESHALLKFAARHGIASIVVRMDRHWFGEYSDSIWKADSLYEDIEAANSYRTRNFTKLPVDLAAFLNLDAAALNKHIAFITSNNAAALTKEPVANVSILDKVHEKLPHDLRLVFLRNFALIKNMLFVLWIIGVYIFLGAHLWPVVYDTLSSTPSHTDKVGAADPGGQPQTWTSEIQSTLSSVSPETTVRALQVGQQNLAVASVSVMPSKAEDAIHFQVGVAGDHQLVVRLPKVATNRKNQSPLTVGLKRNNRPISVAVHELFAGVYSIELQPRDAWGDVQVHLSMSDPDLSESLTVSFGDRSFMGHLQLKGTIDMFEKQFYDTMAALSKQPETLVQGIAQNMRSIEEEIKVIVDANISPLKAHVGRSIHALQAGIYELAEAGTVRSKEALKQLPNRVLHAHLAVCDLFAALDTAALKPQLDKTMVVEKLATAQERAQQIVANAKGQLRSTHGRRG</sequence>
<comment type="caution">
    <text evidence="3">The sequence shown here is derived from an EMBL/GenBank/DDBJ whole genome shotgun (WGS) entry which is preliminary data.</text>
</comment>
<feature type="compositionally biased region" description="Basic and acidic residues" evidence="1">
    <location>
        <begin position="99"/>
        <end position="111"/>
    </location>
</feature>
<dbReference type="AlphaFoldDB" id="A0AAV9QEV0"/>
<keyword evidence="2" id="KW-0472">Membrane</keyword>
<keyword evidence="4" id="KW-1185">Reference proteome</keyword>
<reference evidence="3 4" key="1">
    <citation type="submission" date="2023-06" db="EMBL/GenBank/DDBJ databases">
        <title>Black Yeasts Isolated from many extreme environments.</title>
        <authorList>
            <person name="Coleine C."/>
            <person name="Stajich J.E."/>
            <person name="Selbmann L."/>
        </authorList>
    </citation>
    <scope>NUCLEOTIDE SEQUENCE [LARGE SCALE GENOMIC DNA]</scope>
    <source>
        <strain evidence="3 4">CCFEE 5887</strain>
    </source>
</reference>
<accession>A0AAV9QEV0</accession>
<feature type="compositionally biased region" description="Acidic residues" evidence="1">
    <location>
        <begin position="112"/>
        <end position="125"/>
    </location>
</feature>
<name>A0AAV9QEV0_9PEZI</name>
<keyword evidence="2" id="KW-1133">Transmembrane helix</keyword>
<feature type="compositionally biased region" description="Polar residues" evidence="1">
    <location>
        <begin position="61"/>
        <end position="78"/>
    </location>
</feature>
<keyword evidence="2" id="KW-0812">Transmembrane</keyword>